<dbReference type="Pfam" id="PF02321">
    <property type="entry name" value="OEP"/>
    <property type="match status" value="2"/>
</dbReference>
<proteinExistence type="inferred from homology"/>
<comment type="caution">
    <text evidence="3">The sequence shown here is derived from an EMBL/GenBank/DDBJ whole genome shotgun (WGS) entry which is preliminary data.</text>
</comment>
<dbReference type="SUPFAM" id="SSF56954">
    <property type="entry name" value="Outer membrane efflux proteins (OEP)"/>
    <property type="match status" value="1"/>
</dbReference>
<feature type="chain" id="PRO_5019583925" evidence="2">
    <location>
        <begin position="20"/>
        <end position="425"/>
    </location>
</feature>
<evidence type="ECO:0000313" key="3">
    <source>
        <dbReference type="EMBL" id="RIV23895.1"/>
    </source>
</evidence>
<organism evidence="3 4">
    <name type="scientific">Fibrisoma montanum</name>
    <dbReference type="NCBI Taxonomy" id="2305895"/>
    <lineage>
        <taxon>Bacteria</taxon>
        <taxon>Pseudomonadati</taxon>
        <taxon>Bacteroidota</taxon>
        <taxon>Cytophagia</taxon>
        <taxon>Cytophagales</taxon>
        <taxon>Spirosomataceae</taxon>
        <taxon>Fibrisoma</taxon>
    </lineage>
</organism>
<dbReference type="InterPro" id="IPR010131">
    <property type="entry name" value="MdtP/NodT-like"/>
</dbReference>
<name>A0A418MBZ6_9BACT</name>
<dbReference type="Proteomes" id="UP000283523">
    <property type="component" value="Unassembled WGS sequence"/>
</dbReference>
<dbReference type="PANTHER" id="PTHR30203:SF23">
    <property type="entry name" value="OUTER MEMBRANE EFFLUX PROTEIN"/>
    <property type="match status" value="1"/>
</dbReference>
<comment type="similarity">
    <text evidence="1">Belongs to the outer membrane factor (OMF) (TC 1.B.17) family.</text>
</comment>
<dbReference type="OrthoDB" id="9791261at2"/>
<dbReference type="InterPro" id="IPR003423">
    <property type="entry name" value="OMP_efflux"/>
</dbReference>
<gene>
    <name evidence="3" type="ORF">DYU11_13095</name>
</gene>
<dbReference type="RefSeq" id="WP_119668111.1">
    <property type="nucleotide sequence ID" value="NZ_QXED01000003.1"/>
</dbReference>
<dbReference type="PANTHER" id="PTHR30203">
    <property type="entry name" value="OUTER MEMBRANE CATION EFFLUX PROTEIN"/>
    <property type="match status" value="1"/>
</dbReference>
<evidence type="ECO:0000256" key="2">
    <source>
        <dbReference type="SAM" id="SignalP"/>
    </source>
</evidence>
<dbReference type="EMBL" id="QXED01000003">
    <property type="protein sequence ID" value="RIV23895.1"/>
    <property type="molecule type" value="Genomic_DNA"/>
</dbReference>
<evidence type="ECO:0000256" key="1">
    <source>
        <dbReference type="ARBA" id="ARBA00007613"/>
    </source>
</evidence>
<sequence>MKQLVTGLMLILTIGLSHAQPTTDTLQMTLPQAEDLFHQHNLSLLATRLGIDEYRAYQAQARLFANPAIYIEQMPYNQQSREFMPLAQSNSEQVIQVQQLILLAGKRNKQMALAATNTQLAADRYEDLIRTLVYQLRSTFYELHSLRESLQVYDQEIGTLNQTVTLYQQQYDKGNVPLKDLARLKAYLFNLSTERQQRLAQIADDQSNLAVLLNEPPTLVIQPVLTDTDLSMERNPARLTLDSLLAKADRNRPDLQAYRHQAKSEQQNLALQKALAVSDLTLQGTYDRNAGYIPNYFGVGVGASLPFFNKNQGNIQAARIRTKSSQQATSAYELQIEGEVQSSLLKARQADQLYRTFDQHFNADFGRLIDGVTLNYRKQNIDVVEFIDFFDAYKNNQIQYIQLQNDRLQRLEELNLAVGTNAFSN</sequence>
<dbReference type="GO" id="GO:0015562">
    <property type="term" value="F:efflux transmembrane transporter activity"/>
    <property type="evidence" value="ECO:0007669"/>
    <property type="project" value="InterPro"/>
</dbReference>
<keyword evidence="2" id="KW-0732">Signal</keyword>
<dbReference type="AlphaFoldDB" id="A0A418MBZ6"/>
<reference evidence="3 4" key="1">
    <citation type="submission" date="2018-08" db="EMBL/GenBank/DDBJ databases">
        <title>Fibrisoma montanum sp. nov., isolated from Danxia mountain soil.</title>
        <authorList>
            <person name="Huang Y."/>
        </authorList>
    </citation>
    <scope>NUCLEOTIDE SEQUENCE [LARGE SCALE GENOMIC DNA]</scope>
    <source>
        <strain evidence="3 4">HYT19</strain>
    </source>
</reference>
<accession>A0A418MBZ6</accession>
<keyword evidence="4" id="KW-1185">Reference proteome</keyword>
<feature type="signal peptide" evidence="2">
    <location>
        <begin position="1"/>
        <end position="19"/>
    </location>
</feature>
<evidence type="ECO:0000313" key="4">
    <source>
        <dbReference type="Proteomes" id="UP000283523"/>
    </source>
</evidence>
<protein>
    <submittedName>
        <fullName evidence="3">TolC family protein</fullName>
    </submittedName>
</protein>
<dbReference type="Gene3D" id="1.20.1600.10">
    <property type="entry name" value="Outer membrane efflux proteins (OEP)"/>
    <property type="match status" value="1"/>
</dbReference>